<gene>
    <name evidence="2" type="ORF">BXYJ_LOCUS390</name>
</gene>
<dbReference type="WBParaSite" id="BXY_0922800.1">
    <property type="protein sequence ID" value="BXY_0922800.1"/>
    <property type="gene ID" value="BXY_0922800"/>
</dbReference>
<reference evidence="3" key="2">
    <citation type="submission" date="2020-08" db="EMBL/GenBank/DDBJ databases">
        <authorList>
            <person name="Kikuchi T."/>
        </authorList>
    </citation>
    <scope>NUCLEOTIDE SEQUENCE</scope>
    <source>
        <strain evidence="2">Ka4C1</strain>
    </source>
</reference>
<dbReference type="Proteomes" id="UP000095284">
    <property type="component" value="Unplaced"/>
</dbReference>
<reference evidence="6" key="1">
    <citation type="submission" date="2016-11" db="UniProtKB">
        <authorList>
            <consortium name="WormBaseParasite"/>
        </authorList>
    </citation>
    <scope>IDENTIFICATION</scope>
</reference>
<feature type="region of interest" description="Disordered" evidence="1">
    <location>
        <begin position="1"/>
        <end position="33"/>
    </location>
</feature>
<evidence type="ECO:0000313" key="4">
    <source>
        <dbReference type="Proteomes" id="UP000095284"/>
    </source>
</evidence>
<dbReference type="Proteomes" id="UP000582659">
    <property type="component" value="Unassembled WGS sequence"/>
</dbReference>
<organism evidence="4 6">
    <name type="scientific">Bursaphelenchus xylophilus</name>
    <name type="common">Pinewood nematode worm</name>
    <name type="synonym">Aphelenchoides xylophilus</name>
    <dbReference type="NCBI Taxonomy" id="6326"/>
    <lineage>
        <taxon>Eukaryota</taxon>
        <taxon>Metazoa</taxon>
        <taxon>Ecdysozoa</taxon>
        <taxon>Nematoda</taxon>
        <taxon>Chromadorea</taxon>
        <taxon>Rhabditida</taxon>
        <taxon>Tylenchina</taxon>
        <taxon>Tylenchomorpha</taxon>
        <taxon>Aphelenchoidea</taxon>
        <taxon>Aphelenchoididae</taxon>
        <taxon>Bursaphelenchus</taxon>
    </lineage>
</organism>
<evidence type="ECO:0000256" key="1">
    <source>
        <dbReference type="SAM" id="MobiDB-lite"/>
    </source>
</evidence>
<evidence type="ECO:0000313" key="2">
    <source>
        <dbReference type="EMBL" id="CAD5208154.1"/>
    </source>
</evidence>
<dbReference type="OrthoDB" id="10029846at2759"/>
<dbReference type="EMBL" id="CAJFCV020000001">
    <property type="protein sequence ID" value="CAG9080437.1"/>
    <property type="molecule type" value="Genomic_DNA"/>
</dbReference>
<name>A0A1I7S885_BURXY</name>
<evidence type="ECO:0000313" key="3">
    <source>
        <dbReference type="EMBL" id="CAG9080437.1"/>
    </source>
</evidence>
<dbReference type="EMBL" id="CAJFDI010000001">
    <property type="protein sequence ID" value="CAD5208154.1"/>
    <property type="molecule type" value="Genomic_DNA"/>
</dbReference>
<dbReference type="AlphaFoldDB" id="A0A1I7S885"/>
<feature type="compositionally biased region" description="Polar residues" evidence="1">
    <location>
        <begin position="19"/>
        <end position="30"/>
    </location>
</feature>
<keyword evidence="5" id="KW-1185">Reference proteome</keyword>
<evidence type="ECO:0000313" key="5">
    <source>
        <dbReference type="Proteomes" id="UP000659654"/>
    </source>
</evidence>
<evidence type="ECO:0000313" key="6">
    <source>
        <dbReference type="WBParaSite" id="BXY_0922800.1"/>
    </source>
</evidence>
<feature type="compositionally biased region" description="Basic and acidic residues" evidence="1">
    <location>
        <begin position="1"/>
        <end position="11"/>
    </location>
</feature>
<sequence>MESSEPNREVHPMPAGYNMESNQDSHQTPGSIHDSNRLIEQELGPLNPTNPNIRAMTVPSTKRHFKTKLILEHPADKTRCYVLTNGGQWKRNQQTIVRYVCASCRSLKDGRIIVDSLQGCARNMTTGVWEGNPHELRHYCEPRLLDVEMGRSKRNELLNTICEKELLNTIGECGPETDQSASNKVTLTLQQYAGNEAMNGSNEDISQQQKRMTKAISRSLSSRYPKISSVEELVESDDVKTKEFSSITNSEGINEPWIRTPQPNFFLLTTETHLKALAGSTEIFIAGTYDFCPTGYLQLLSIFGNVESDVLPMFLAPMKKKSYSVYRKLFIALKSLLQEAGLTIEWRTAHFPYETASVKAFAMVFPSVQPVLCVFLLKQALLEELGKSRFKRLKTEHFPIVEKVCRTLGGLQHTKRRQYESLKAVILEYVQRKENRYSRKIIRQLKQLVLSFFATYVDGPLGKKFFTQYRSETTPISKFIEDFHSSLAAFFRRKRPPLAQFLFHMRIFVADTNHQISALPDKQKFASEKTQQEADDKLNQLKQRFQQEWSCDEQLSALRTLRRIGRYLGY</sequence>
<dbReference type="Proteomes" id="UP000659654">
    <property type="component" value="Unassembled WGS sequence"/>
</dbReference>
<proteinExistence type="predicted"/>
<accession>A0A1I7S885</accession>
<protein>
    <submittedName>
        <fullName evidence="2">(pine wood nematode) hypothetical protein</fullName>
    </submittedName>
</protein>